<accession>A0A6I1E3E0</accession>
<protein>
    <recommendedName>
        <fullName evidence="3">SGNH/GDSL hydrolase family protein</fullName>
    </recommendedName>
</protein>
<comment type="caution">
    <text evidence="1">The sequence shown here is derived from an EMBL/GenBank/DDBJ whole genome shotgun (WGS) entry which is preliminary data.</text>
</comment>
<sequence length="302" mass="35390">MEVLVRLFHLYNDTPDWNLAKDNTYKRVPGQTGYAVYGNRRQVMAPYRINSSGYNSFRDFDPVEDEIEIAIFGDSFIEGFHQDYRNSLGKKVERGLSNVQVYEYGHSNFDLADVMYLVNTNTSDMDKIDFIVYAIDYEYDLMRDTYKVVPRKVVFPLLRHSKFLVYLLDIGMIDQIKKVLRKWNVGQAPREGVGKKIDRDSLFLHNFKTLTNKYGLEKKKVAFLLDGRHTSDQFLKYLSDNGIQIIDYGLAFQVSEDQGVPTTLIYDQHWNDHGRELIAEQIIDYFNKKNQYNSFKQKKSAE</sequence>
<dbReference type="Proteomes" id="UP000429785">
    <property type="component" value="Unassembled WGS sequence"/>
</dbReference>
<organism evidence="1 2">
    <name type="scientific">Flagellimonas olearia</name>
    <dbReference type="NCBI Taxonomy" id="552546"/>
    <lineage>
        <taxon>Bacteria</taxon>
        <taxon>Pseudomonadati</taxon>
        <taxon>Bacteroidota</taxon>
        <taxon>Flavobacteriia</taxon>
        <taxon>Flavobacteriales</taxon>
        <taxon>Flavobacteriaceae</taxon>
        <taxon>Flagellimonas</taxon>
    </lineage>
</organism>
<evidence type="ECO:0000313" key="1">
    <source>
        <dbReference type="EMBL" id="KAB7530481.1"/>
    </source>
</evidence>
<evidence type="ECO:0008006" key="3">
    <source>
        <dbReference type="Google" id="ProtNLM"/>
    </source>
</evidence>
<reference evidence="1 2" key="1">
    <citation type="submission" date="2019-10" db="EMBL/GenBank/DDBJ databases">
        <title>Muricauda olearia CL-SS4 JCM15563 genome.</title>
        <authorList>
            <person name="Liu L."/>
        </authorList>
    </citation>
    <scope>NUCLEOTIDE SEQUENCE [LARGE SCALE GENOMIC DNA]</scope>
    <source>
        <strain evidence="1 2">CL-SS4</strain>
    </source>
</reference>
<dbReference type="AlphaFoldDB" id="A0A6I1E3E0"/>
<dbReference type="RefSeq" id="WP_152130400.1">
    <property type="nucleotide sequence ID" value="NZ_WELG01000001.1"/>
</dbReference>
<proteinExistence type="predicted"/>
<dbReference type="EMBL" id="WELG01000001">
    <property type="protein sequence ID" value="KAB7530481.1"/>
    <property type="molecule type" value="Genomic_DNA"/>
</dbReference>
<gene>
    <name evidence="1" type="ORF">F8C76_02955</name>
</gene>
<evidence type="ECO:0000313" key="2">
    <source>
        <dbReference type="Proteomes" id="UP000429785"/>
    </source>
</evidence>
<dbReference type="OrthoDB" id="1426759at2"/>
<dbReference type="SUPFAM" id="SSF52266">
    <property type="entry name" value="SGNH hydrolase"/>
    <property type="match status" value="1"/>
</dbReference>
<name>A0A6I1E3E0_9FLAO</name>